<evidence type="ECO:0000313" key="2">
    <source>
        <dbReference type="Proteomes" id="UP000199701"/>
    </source>
</evidence>
<dbReference type="RefSeq" id="WP_092454098.1">
    <property type="nucleotide sequence ID" value="NZ_FOJI01000008.1"/>
</dbReference>
<dbReference type="STRING" id="99656.SAMN05421659_108107"/>
<keyword evidence="2" id="KW-1185">Reference proteome</keyword>
<accession>A0A1I0QKJ2</accession>
<proteinExistence type="predicted"/>
<dbReference type="EMBL" id="FOJI01000008">
    <property type="protein sequence ID" value="SEW27744.1"/>
    <property type="molecule type" value="Genomic_DNA"/>
</dbReference>
<gene>
    <name evidence="1" type="ORF">SAMN05421659_108107</name>
</gene>
<dbReference type="OrthoDB" id="1747893at2"/>
<protein>
    <recommendedName>
        <fullName evidence="3">CGNR zinc finger domain-containing protein</fullName>
    </recommendedName>
</protein>
<dbReference type="SUPFAM" id="SSF160904">
    <property type="entry name" value="Jann2411-like"/>
    <property type="match status" value="1"/>
</dbReference>
<reference evidence="1 2" key="1">
    <citation type="submission" date="2016-10" db="EMBL/GenBank/DDBJ databases">
        <authorList>
            <person name="de Groot N.N."/>
        </authorList>
    </citation>
    <scope>NUCLEOTIDE SEQUENCE [LARGE SCALE GENOMIC DNA]</scope>
    <source>
        <strain evidence="1 2">DSM 9179</strain>
    </source>
</reference>
<name>A0A1I0QKJ2_9FIRM</name>
<dbReference type="AlphaFoldDB" id="A0A1I0QKJ2"/>
<evidence type="ECO:0000313" key="1">
    <source>
        <dbReference type="EMBL" id="SEW27744.1"/>
    </source>
</evidence>
<dbReference type="InterPro" id="IPR023286">
    <property type="entry name" value="ABATE_dom_sf"/>
</dbReference>
<organism evidence="1 2">
    <name type="scientific">[Clostridium] fimetarium</name>
    <dbReference type="NCBI Taxonomy" id="99656"/>
    <lineage>
        <taxon>Bacteria</taxon>
        <taxon>Bacillati</taxon>
        <taxon>Bacillota</taxon>
        <taxon>Clostridia</taxon>
        <taxon>Lachnospirales</taxon>
        <taxon>Lachnospiraceae</taxon>
    </lineage>
</organism>
<sequence>MERKICLIGGFATDWIKYSDYEYKNDLEGNIYITPTEEATFSMYNPFDVAEDIIIDFLKVGNASRIYDENKSQDTLEIVKKLTMIFVKKYGLLGLISASTFNQNILGDNEILIIDKNYISIKEKNMNAEDYINLFIPFVGPDDIRLKYYKNSIDLVKAEDSPKFYGKRPIVMDLIFSKFYSERLEWIMEFAGMLSKHFKQLLVYRDSTNHLTDDVTILADAFKANKIGFTINQLDKTFISWEFDSLKTTIETIYAFAVTDKNILLSCCEHCGDFYIALSNREKYCSPACRNRSNVQKSRRRKKGEI</sequence>
<evidence type="ECO:0008006" key="3">
    <source>
        <dbReference type="Google" id="ProtNLM"/>
    </source>
</evidence>
<dbReference type="Proteomes" id="UP000199701">
    <property type="component" value="Unassembled WGS sequence"/>
</dbReference>